<protein>
    <submittedName>
        <fullName evidence="1">Uncharacterized protein</fullName>
    </submittedName>
</protein>
<evidence type="ECO:0000313" key="1">
    <source>
        <dbReference type="EMBL" id="GHI24619.1"/>
    </source>
</evidence>
<gene>
    <name evidence="1" type="ORF">Shyd_59900</name>
</gene>
<keyword evidence="2" id="KW-1185">Reference proteome</keyword>
<dbReference type="EMBL" id="BNDW01000065">
    <property type="protein sequence ID" value="GHI24619.1"/>
    <property type="molecule type" value="Genomic_DNA"/>
</dbReference>
<dbReference type="Proteomes" id="UP001052739">
    <property type="component" value="Unassembled WGS sequence"/>
</dbReference>
<sequence length="90" mass="8985">MTQTRAGPWGSRIGEGPLQGLDRLGRGARGVEVGDLGVAPGQQGGVVLGLEDEDLAVGGHDLGEQVERVGGGAGEDDLVALAAVEELGGR</sequence>
<comment type="caution">
    <text evidence="1">The sequence shown here is derived from an EMBL/GenBank/DDBJ whole genome shotgun (WGS) entry which is preliminary data.</text>
</comment>
<name>A0ABQ3PHZ0_9ACTN</name>
<reference evidence="1" key="1">
    <citation type="submission" date="2024-05" db="EMBL/GenBank/DDBJ databases">
        <title>Whole genome shotgun sequence of Streptomyces hydrogenans NBRC 13475.</title>
        <authorList>
            <person name="Komaki H."/>
            <person name="Tamura T."/>
        </authorList>
    </citation>
    <scope>NUCLEOTIDE SEQUENCE</scope>
    <source>
        <strain evidence="1">NBRC 13475</strain>
    </source>
</reference>
<accession>A0ABQ3PHZ0</accession>
<evidence type="ECO:0000313" key="2">
    <source>
        <dbReference type="Proteomes" id="UP001052739"/>
    </source>
</evidence>
<organism evidence="1 2">
    <name type="scientific">Streptomyces hydrogenans</name>
    <dbReference type="NCBI Taxonomy" id="1873719"/>
    <lineage>
        <taxon>Bacteria</taxon>
        <taxon>Bacillati</taxon>
        <taxon>Actinomycetota</taxon>
        <taxon>Actinomycetes</taxon>
        <taxon>Kitasatosporales</taxon>
        <taxon>Streptomycetaceae</taxon>
        <taxon>Streptomyces</taxon>
    </lineage>
</organism>
<proteinExistence type="predicted"/>